<dbReference type="GO" id="GO:0016747">
    <property type="term" value="F:acyltransferase activity, transferring groups other than amino-acyl groups"/>
    <property type="evidence" value="ECO:0007669"/>
    <property type="project" value="InterPro"/>
</dbReference>
<dbReference type="SUPFAM" id="SSF55729">
    <property type="entry name" value="Acyl-CoA N-acyltransferases (Nat)"/>
    <property type="match status" value="1"/>
</dbReference>
<dbReference type="InterPro" id="IPR050832">
    <property type="entry name" value="Bact_Acetyltransf"/>
</dbReference>
<feature type="domain" description="N-acetyltransferase" evidence="3">
    <location>
        <begin position="8"/>
        <end position="196"/>
    </location>
</feature>
<reference evidence="4" key="2">
    <citation type="journal article" date="2021" name="PeerJ">
        <title>Extensive microbial diversity within the chicken gut microbiome revealed by metagenomics and culture.</title>
        <authorList>
            <person name="Gilroy R."/>
            <person name="Ravi A."/>
            <person name="Getino M."/>
            <person name="Pursley I."/>
            <person name="Horton D.L."/>
            <person name="Alikhan N.F."/>
            <person name="Baker D."/>
            <person name="Gharbi K."/>
            <person name="Hall N."/>
            <person name="Watson M."/>
            <person name="Adriaenssens E.M."/>
            <person name="Foster-Nyarko E."/>
            <person name="Jarju S."/>
            <person name="Secka A."/>
            <person name="Antonio M."/>
            <person name="Oren A."/>
            <person name="Chaudhuri R.R."/>
            <person name="La Ragione R."/>
            <person name="Hildebrand F."/>
            <person name="Pallen M.J."/>
        </authorList>
    </citation>
    <scope>NUCLEOTIDE SEQUENCE</scope>
    <source>
        <strain evidence="4">F1-3629</strain>
    </source>
</reference>
<dbReference type="InterPro" id="IPR000182">
    <property type="entry name" value="GNAT_dom"/>
</dbReference>
<evidence type="ECO:0000256" key="1">
    <source>
        <dbReference type="ARBA" id="ARBA00022679"/>
    </source>
</evidence>
<dbReference type="Pfam" id="PF00583">
    <property type="entry name" value="Acetyltransf_1"/>
    <property type="match status" value="1"/>
</dbReference>
<dbReference type="AlphaFoldDB" id="A0A940IGS3"/>
<accession>A0A940IGS3</accession>
<evidence type="ECO:0000313" key="5">
    <source>
        <dbReference type="Proteomes" id="UP000771749"/>
    </source>
</evidence>
<keyword evidence="1" id="KW-0808">Transferase</keyword>
<dbReference type="PROSITE" id="PS51186">
    <property type="entry name" value="GNAT"/>
    <property type="match status" value="1"/>
</dbReference>
<dbReference type="InterPro" id="IPR016181">
    <property type="entry name" value="Acyl_CoA_acyltransferase"/>
</dbReference>
<dbReference type="PANTHER" id="PTHR43877">
    <property type="entry name" value="AMINOALKYLPHOSPHONATE N-ACETYLTRANSFERASE-RELATED-RELATED"/>
    <property type="match status" value="1"/>
</dbReference>
<name>A0A940IGS3_9BACT</name>
<organism evidence="4 5">
    <name type="scientific">Candidatus Cryptobacteroides gallistercoris</name>
    <dbReference type="NCBI Taxonomy" id="2840765"/>
    <lineage>
        <taxon>Bacteria</taxon>
        <taxon>Pseudomonadati</taxon>
        <taxon>Bacteroidota</taxon>
        <taxon>Bacteroidia</taxon>
        <taxon>Bacteroidales</taxon>
        <taxon>Candidatus Cryptobacteroides</taxon>
    </lineage>
</organism>
<protein>
    <submittedName>
        <fullName evidence="4">GNAT family N-acetyltransferase</fullName>
    </submittedName>
</protein>
<sequence length="196" mass="21596">MSERTTAVGIRPAEKTDSAEVARLFMMAWPMDSFLGMCPGMTEDGFAGIIRDFVEAEDTLYSYRNTIVAVCGDEIAGAINGYDGALYETLKKPVTDFFRKRFPDTASDFGLVQETGAGEFYLDSIGVNPRMRSMGIGSKLFAAMLERAAGLGFSKAGLIVDVDKRKAEALYLRLGFRTTGLRDFMGHPMKHMQIDL</sequence>
<dbReference type="CDD" id="cd04301">
    <property type="entry name" value="NAT_SF"/>
    <property type="match status" value="1"/>
</dbReference>
<dbReference type="Proteomes" id="UP000771749">
    <property type="component" value="Unassembled WGS sequence"/>
</dbReference>
<dbReference type="Gene3D" id="3.40.630.30">
    <property type="match status" value="1"/>
</dbReference>
<reference evidence="4" key="1">
    <citation type="submission" date="2020-10" db="EMBL/GenBank/DDBJ databases">
        <authorList>
            <person name="Gilroy R."/>
        </authorList>
    </citation>
    <scope>NUCLEOTIDE SEQUENCE</scope>
    <source>
        <strain evidence="4">F1-3629</strain>
    </source>
</reference>
<keyword evidence="2" id="KW-0012">Acyltransferase</keyword>
<evidence type="ECO:0000256" key="2">
    <source>
        <dbReference type="ARBA" id="ARBA00023315"/>
    </source>
</evidence>
<gene>
    <name evidence="4" type="ORF">IAC07_05815</name>
</gene>
<comment type="caution">
    <text evidence="4">The sequence shown here is derived from an EMBL/GenBank/DDBJ whole genome shotgun (WGS) entry which is preliminary data.</text>
</comment>
<proteinExistence type="predicted"/>
<dbReference type="EMBL" id="JADIMJ010000086">
    <property type="protein sequence ID" value="MBO8454224.1"/>
    <property type="molecule type" value="Genomic_DNA"/>
</dbReference>
<evidence type="ECO:0000313" key="4">
    <source>
        <dbReference type="EMBL" id="MBO8454224.1"/>
    </source>
</evidence>
<evidence type="ECO:0000259" key="3">
    <source>
        <dbReference type="PROSITE" id="PS51186"/>
    </source>
</evidence>